<sequence>MAEALAAVALAGNVLQFFEAVTGFTANASRICRSQSAGEASSNLKDLRGVVSDLQGLLMKLHPQDALSSEPRIDLASLSRNCANTVQELLTKLDSIGLGRQGRGDLLLAEFRAMWNSQAIQELETRVMRFRDQLAFHLVVTVRDLATQSLAQQDVILSELRRLGNHLGNTQPRNGSGRESMSAPGSFFIRTLSVYLSGPGENNEQQLHLLRSAMYANITAPRDDDKKIRADFKLPDDVRHGLQREFISKFHYEEREHRKFNIRSPHNETFKWIFPNGSLHKKTTFSKWLQSDGALFWITGKAGSGKSTLMKYISEPQDDQGETLCHPYLKQWAGRARLLSASFYFWASGTAMERSQDALFKSLLHQIFRRSPGIIPRVAPSHWESLCLLGPPLSVNWSGEGLQQVFLHAFREVVAAGNKICLFIDGLDEFDGDLTVLISTIYKVSKMSNMKVCVSSRPWEEFEQAFGEKPSLRVQDLTLPDIQRYVKDHFNRNTGFKRLQDREPDFAGSLLNEIVEKSAGVFLWVKLVVTTLLAGLSNDDRVSDLKRRLDNLPPELERIYANILGNIDPFYYEHACQYFNFVMTCDGSPDALLTAYADEDLDSAVEIPVHTLRAAEKQLLLETLRRRLNSRCKGLLEIGVGDRVNFLHRTAKDYFASAEAGEQIEKALVKSKYDPYLQLCSAHFCMLKTNGNLQRRPVVANGWLNFSDSTLEACLEAASQITQQRWLAIPILDSLRKVLLASGYSPMYCTIIPSQTRKFVRGNENYVGNSFLALAARFGLAYYLDAKVPAGACCKLTPRSGSRTLSLASSKSRTHEIATRMRRIIQGGLRSRKHDTGEAAHEAVAARAPHSQLLRTGEVDSEAGEWPLLIAACFTNPPNVEVFRTLLERGAKCGAPWNFGNTDFEFVGVGTLGFGKYQSVLSVILGIAVLSICVVDAEHKTRLRCWKKIVQLLRSHGALAAYQSEEVSAEVLGQIWKDKSTARYHSGKTLDQVLTELLWE</sequence>
<evidence type="ECO:0000256" key="1">
    <source>
        <dbReference type="ARBA" id="ARBA00022737"/>
    </source>
</evidence>
<feature type="domain" description="DUF7791" evidence="3">
    <location>
        <begin position="566"/>
        <end position="691"/>
    </location>
</feature>
<proteinExistence type="predicted"/>
<dbReference type="InterPro" id="IPR056693">
    <property type="entry name" value="DUF7791"/>
</dbReference>
<dbReference type="InterPro" id="IPR056884">
    <property type="entry name" value="NPHP3-like_N"/>
</dbReference>
<protein>
    <recommendedName>
        <fullName evidence="6">NACHT domain-containing protein</fullName>
    </recommendedName>
</protein>
<keyword evidence="5" id="KW-1185">Reference proteome</keyword>
<dbReference type="InterPro" id="IPR027417">
    <property type="entry name" value="P-loop_NTPase"/>
</dbReference>
<evidence type="ECO:0000259" key="2">
    <source>
        <dbReference type="Pfam" id="PF24883"/>
    </source>
</evidence>
<dbReference type="PANTHER" id="PTHR10039:SF5">
    <property type="entry name" value="NACHT DOMAIN-CONTAINING PROTEIN"/>
    <property type="match status" value="1"/>
</dbReference>
<keyword evidence="1" id="KW-0677">Repeat</keyword>
<dbReference type="Proteomes" id="UP001175000">
    <property type="component" value="Unassembled WGS sequence"/>
</dbReference>
<dbReference type="Gene3D" id="3.40.50.300">
    <property type="entry name" value="P-loop containing nucleotide triphosphate hydrolases"/>
    <property type="match status" value="1"/>
</dbReference>
<evidence type="ECO:0000259" key="3">
    <source>
        <dbReference type="Pfam" id="PF25053"/>
    </source>
</evidence>
<dbReference type="PANTHER" id="PTHR10039">
    <property type="entry name" value="AMELOGENIN"/>
    <property type="match status" value="1"/>
</dbReference>
<evidence type="ECO:0000313" key="4">
    <source>
        <dbReference type="EMBL" id="KAK0622547.1"/>
    </source>
</evidence>
<dbReference type="SUPFAM" id="SSF52540">
    <property type="entry name" value="P-loop containing nucleoside triphosphate hydrolases"/>
    <property type="match status" value="1"/>
</dbReference>
<dbReference type="Pfam" id="PF24883">
    <property type="entry name" value="NPHP3_N"/>
    <property type="match status" value="1"/>
</dbReference>
<evidence type="ECO:0000313" key="5">
    <source>
        <dbReference type="Proteomes" id="UP001175000"/>
    </source>
</evidence>
<dbReference type="AlphaFoldDB" id="A0AA39WVV1"/>
<comment type="caution">
    <text evidence="4">The sequence shown here is derived from an EMBL/GenBank/DDBJ whole genome shotgun (WGS) entry which is preliminary data.</text>
</comment>
<name>A0AA39WVV1_9PEZI</name>
<reference evidence="4" key="1">
    <citation type="submission" date="2023-06" db="EMBL/GenBank/DDBJ databases">
        <title>Genome-scale phylogeny and comparative genomics of the fungal order Sordariales.</title>
        <authorList>
            <consortium name="Lawrence Berkeley National Laboratory"/>
            <person name="Hensen N."/>
            <person name="Bonometti L."/>
            <person name="Westerberg I."/>
            <person name="Brannstrom I.O."/>
            <person name="Guillou S."/>
            <person name="Cros-Aarteil S."/>
            <person name="Calhoun S."/>
            <person name="Haridas S."/>
            <person name="Kuo A."/>
            <person name="Mondo S."/>
            <person name="Pangilinan J."/>
            <person name="Riley R."/>
            <person name="Labutti K."/>
            <person name="Andreopoulos B."/>
            <person name="Lipzen A."/>
            <person name="Chen C."/>
            <person name="Yanf M."/>
            <person name="Daum C."/>
            <person name="Ng V."/>
            <person name="Clum A."/>
            <person name="Steindorff A."/>
            <person name="Ohm R."/>
            <person name="Martin F."/>
            <person name="Silar P."/>
            <person name="Natvig D."/>
            <person name="Lalanne C."/>
            <person name="Gautier V."/>
            <person name="Ament-Velasquez S.L."/>
            <person name="Kruys A."/>
            <person name="Hutchinson M.I."/>
            <person name="Powell A.J."/>
            <person name="Barry K."/>
            <person name="Miller A.N."/>
            <person name="Grigoriev I.V."/>
            <person name="Debuchy R."/>
            <person name="Gladieux P."/>
            <person name="Thoren M.H."/>
            <person name="Johannesson H."/>
        </authorList>
    </citation>
    <scope>NUCLEOTIDE SEQUENCE</scope>
    <source>
        <strain evidence="4">CBS 606.72</strain>
    </source>
</reference>
<accession>A0AA39WVV1</accession>
<evidence type="ECO:0008006" key="6">
    <source>
        <dbReference type="Google" id="ProtNLM"/>
    </source>
</evidence>
<dbReference type="Pfam" id="PF25053">
    <property type="entry name" value="DUF7791"/>
    <property type="match status" value="1"/>
</dbReference>
<dbReference type="EMBL" id="JAULSU010000003">
    <property type="protein sequence ID" value="KAK0622547.1"/>
    <property type="molecule type" value="Genomic_DNA"/>
</dbReference>
<organism evidence="4 5">
    <name type="scientific">Immersiella caudata</name>
    <dbReference type="NCBI Taxonomy" id="314043"/>
    <lineage>
        <taxon>Eukaryota</taxon>
        <taxon>Fungi</taxon>
        <taxon>Dikarya</taxon>
        <taxon>Ascomycota</taxon>
        <taxon>Pezizomycotina</taxon>
        <taxon>Sordariomycetes</taxon>
        <taxon>Sordariomycetidae</taxon>
        <taxon>Sordariales</taxon>
        <taxon>Lasiosphaeriaceae</taxon>
        <taxon>Immersiella</taxon>
    </lineage>
</organism>
<feature type="domain" description="Nephrocystin 3-like N-terminal" evidence="2">
    <location>
        <begin position="280"/>
        <end position="457"/>
    </location>
</feature>
<gene>
    <name evidence="4" type="ORF">B0T14DRAFT_451650</name>
</gene>